<evidence type="ECO:0000256" key="12">
    <source>
        <dbReference type="ARBA" id="ARBA00023136"/>
    </source>
</evidence>
<evidence type="ECO:0000256" key="11">
    <source>
        <dbReference type="ARBA" id="ARBA00023049"/>
    </source>
</evidence>
<organism evidence="15 17">
    <name type="scientific">Orrella dioscoreae</name>
    <dbReference type="NCBI Taxonomy" id="1851544"/>
    <lineage>
        <taxon>Bacteria</taxon>
        <taxon>Pseudomonadati</taxon>
        <taxon>Pseudomonadota</taxon>
        <taxon>Betaproteobacteria</taxon>
        <taxon>Burkholderiales</taxon>
        <taxon>Alcaligenaceae</taxon>
        <taxon>Orrella</taxon>
    </lineage>
</organism>
<keyword evidence="8" id="KW-0378">Hydrolase</keyword>
<dbReference type="InterPro" id="IPR052348">
    <property type="entry name" value="Metallopeptidase_M50B"/>
</dbReference>
<gene>
    <name evidence="15" type="ORF">ODI_00194</name>
    <name evidence="16" type="ORF">ODI_R3085</name>
</gene>
<dbReference type="RefSeq" id="WP_067753664.1">
    <property type="nucleotide sequence ID" value="NZ_LT907988.1"/>
</dbReference>
<reference evidence="16 17" key="2">
    <citation type="submission" date="2017-08" db="EMBL/GenBank/DDBJ databases">
        <authorList>
            <person name="de Groot N.N."/>
        </authorList>
    </citation>
    <scope>NUCLEOTIDE SEQUENCE [LARGE SCALE GENOMIC DNA]</scope>
    <source>
        <strain evidence="16">Orrdi1</strain>
    </source>
</reference>
<dbReference type="PANTHER" id="PTHR35864">
    <property type="entry name" value="ZINC METALLOPROTEASE MJ0611-RELATED"/>
    <property type="match status" value="1"/>
</dbReference>
<keyword evidence="4" id="KW-1003">Cell membrane</keyword>
<dbReference type="PANTHER" id="PTHR35864:SF1">
    <property type="entry name" value="ZINC METALLOPROTEASE YWHC-RELATED"/>
    <property type="match status" value="1"/>
</dbReference>
<reference evidence="15 17" key="1">
    <citation type="submission" date="2016-06" db="EMBL/GenBank/DDBJ databases">
        <authorList>
            <person name="Kjaerup R.B."/>
            <person name="Dalgaard T.S."/>
            <person name="Juul-Madsen H.R."/>
        </authorList>
    </citation>
    <scope>NUCLEOTIDE SEQUENCE [LARGE SCALE GENOMIC DNA]</scope>
    <source>
        <strain evidence="15">Orrdi1</strain>
    </source>
</reference>
<keyword evidence="12 13" id="KW-0472">Membrane</keyword>
<dbReference type="STRING" id="1851544.ODI_00194"/>
<evidence type="ECO:0000313" key="15">
    <source>
        <dbReference type="EMBL" id="SBT25528.1"/>
    </source>
</evidence>
<evidence type="ECO:0000256" key="4">
    <source>
        <dbReference type="ARBA" id="ARBA00022475"/>
    </source>
</evidence>
<keyword evidence="6 13" id="KW-0812">Transmembrane</keyword>
<dbReference type="GO" id="GO:0006508">
    <property type="term" value="P:proteolysis"/>
    <property type="evidence" value="ECO:0007669"/>
    <property type="project" value="UniProtKB-KW"/>
</dbReference>
<evidence type="ECO:0000256" key="2">
    <source>
        <dbReference type="ARBA" id="ARBA00004651"/>
    </source>
</evidence>
<dbReference type="EMBL" id="LT907988">
    <property type="protein sequence ID" value="SOE50949.1"/>
    <property type="molecule type" value="Genomic_DNA"/>
</dbReference>
<proteinExistence type="inferred from homology"/>
<evidence type="ECO:0000259" key="14">
    <source>
        <dbReference type="Pfam" id="PF02163"/>
    </source>
</evidence>
<feature type="domain" description="Peptidase M50" evidence="14">
    <location>
        <begin position="138"/>
        <end position="191"/>
    </location>
</feature>
<evidence type="ECO:0000256" key="3">
    <source>
        <dbReference type="ARBA" id="ARBA00007931"/>
    </source>
</evidence>
<keyword evidence="11 15" id="KW-0482">Metalloprotease</keyword>
<dbReference type="GO" id="GO:0005886">
    <property type="term" value="C:plasma membrane"/>
    <property type="evidence" value="ECO:0007669"/>
    <property type="project" value="UniProtKB-SubCell"/>
</dbReference>
<feature type="transmembrane region" description="Helical" evidence="13">
    <location>
        <begin position="99"/>
        <end position="119"/>
    </location>
</feature>
<sequence length="215" mass="23506">MNDLIQTIALYALPVVFAITLHEAAHGYVARAFGDPTAAQAGRITLNPIRHIDPVGTILVPLGILLMSKLFGGPAMLFGWAKPVPVDWGRLRRPKRDMLWVAAAGPAANLFMAILWAISLRLIHEGGGQGGFWFDMALVGIQINLVLMALNLLPLPPLDGGRIVFSLLPSRLAWQYQRIEPYGLMIVIVLLATGVLWTLMQPVMALGRAVVSWFL</sequence>
<evidence type="ECO:0000256" key="8">
    <source>
        <dbReference type="ARBA" id="ARBA00022801"/>
    </source>
</evidence>
<dbReference type="Proteomes" id="UP000078558">
    <property type="component" value="Chromosome I"/>
</dbReference>
<evidence type="ECO:0000256" key="13">
    <source>
        <dbReference type="SAM" id="Phobius"/>
    </source>
</evidence>
<dbReference type="CDD" id="cd06158">
    <property type="entry name" value="S2P-M50_like_1"/>
    <property type="match status" value="1"/>
</dbReference>
<feature type="transmembrane region" description="Helical" evidence="13">
    <location>
        <begin position="181"/>
        <end position="200"/>
    </location>
</feature>
<feature type="transmembrane region" description="Helical" evidence="13">
    <location>
        <begin position="131"/>
        <end position="153"/>
    </location>
</feature>
<protein>
    <submittedName>
        <fullName evidence="15">FIG004556: membrane metalloprotease</fullName>
    </submittedName>
</protein>
<comment type="subcellular location">
    <subcellularLocation>
        <location evidence="2">Cell membrane</location>
        <topology evidence="2">Multi-pass membrane protein</topology>
    </subcellularLocation>
</comment>
<evidence type="ECO:0000256" key="6">
    <source>
        <dbReference type="ARBA" id="ARBA00022692"/>
    </source>
</evidence>
<evidence type="ECO:0000256" key="7">
    <source>
        <dbReference type="ARBA" id="ARBA00022723"/>
    </source>
</evidence>
<dbReference type="OrthoDB" id="9800627at2"/>
<name>A0A1C3K275_9BURK</name>
<dbReference type="AlphaFoldDB" id="A0A1C3K275"/>
<dbReference type="InterPro" id="IPR044537">
    <property type="entry name" value="Rip2-like"/>
</dbReference>
<comment type="similarity">
    <text evidence="3">Belongs to the peptidase M50B family.</text>
</comment>
<dbReference type="GO" id="GO:0008237">
    <property type="term" value="F:metallopeptidase activity"/>
    <property type="evidence" value="ECO:0007669"/>
    <property type="project" value="UniProtKB-KW"/>
</dbReference>
<keyword evidence="10 13" id="KW-1133">Transmembrane helix</keyword>
<keyword evidence="7" id="KW-0479">Metal-binding</keyword>
<evidence type="ECO:0000313" key="17">
    <source>
        <dbReference type="Proteomes" id="UP000078558"/>
    </source>
</evidence>
<evidence type="ECO:0000256" key="5">
    <source>
        <dbReference type="ARBA" id="ARBA00022670"/>
    </source>
</evidence>
<evidence type="ECO:0000256" key="10">
    <source>
        <dbReference type="ARBA" id="ARBA00022989"/>
    </source>
</evidence>
<dbReference type="Pfam" id="PF02163">
    <property type="entry name" value="Peptidase_M50"/>
    <property type="match status" value="1"/>
</dbReference>
<keyword evidence="5 15" id="KW-0645">Protease</keyword>
<keyword evidence="17" id="KW-1185">Reference proteome</keyword>
<evidence type="ECO:0000256" key="9">
    <source>
        <dbReference type="ARBA" id="ARBA00022833"/>
    </source>
</evidence>
<evidence type="ECO:0000256" key="1">
    <source>
        <dbReference type="ARBA" id="ARBA00001947"/>
    </source>
</evidence>
<dbReference type="InterPro" id="IPR008915">
    <property type="entry name" value="Peptidase_M50"/>
</dbReference>
<keyword evidence="9" id="KW-0862">Zinc</keyword>
<dbReference type="GO" id="GO:0046872">
    <property type="term" value="F:metal ion binding"/>
    <property type="evidence" value="ECO:0007669"/>
    <property type="project" value="UniProtKB-KW"/>
</dbReference>
<feature type="transmembrane region" description="Helical" evidence="13">
    <location>
        <begin position="58"/>
        <end position="78"/>
    </location>
</feature>
<accession>A0A1C3K275</accession>
<comment type="cofactor">
    <cofactor evidence="1">
        <name>Zn(2+)</name>
        <dbReference type="ChEBI" id="CHEBI:29105"/>
    </cofactor>
</comment>
<evidence type="ECO:0000313" key="16">
    <source>
        <dbReference type="EMBL" id="SOE50949.1"/>
    </source>
</evidence>
<dbReference type="EMBL" id="FLRC01000020">
    <property type="protein sequence ID" value="SBT25528.1"/>
    <property type="molecule type" value="Genomic_DNA"/>
</dbReference>
<dbReference type="KEGG" id="odi:ODI_R3085"/>